<evidence type="ECO:0000313" key="10">
    <source>
        <dbReference type="Proteomes" id="UP001069145"/>
    </source>
</evidence>
<organism evidence="8 9">
    <name type="scientific">Aerococcus urinae</name>
    <dbReference type="NCBI Taxonomy" id="1376"/>
    <lineage>
        <taxon>Bacteria</taxon>
        <taxon>Bacillati</taxon>
        <taxon>Bacillota</taxon>
        <taxon>Bacilli</taxon>
        <taxon>Lactobacillales</taxon>
        <taxon>Aerococcaceae</taxon>
        <taxon>Aerococcus</taxon>
    </lineage>
</organism>
<dbReference type="InterPro" id="IPR036188">
    <property type="entry name" value="FAD/NAD-bd_sf"/>
</dbReference>
<dbReference type="PANTHER" id="PTHR43400:SF7">
    <property type="entry name" value="FAD-DEPENDENT OXIDOREDUCTASE 2 FAD BINDING DOMAIN-CONTAINING PROTEIN"/>
    <property type="match status" value="1"/>
</dbReference>
<dbReference type="Proteomes" id="UP001069145">
    <property type="component" value="Unassembled WGS sequence"/>
</dbReference>
<keyword evidence="3 5" id="KW-0274">FAD</keyword>
<dbReference type="NCBIfam" id="NF005064">
    <property type="entry name" value="PRK06481.1"/>
    <property type="match status" value="1"/>
</dbReference>
<sequence length="451" mass="47750">MADIKDAYDVIVIGSGGAGMTAAITAHDLGLETIIFEKTDKIGGNTNKASSGMNASETSYQKAAGVDDKKEDFFEETLKGGHGTNHQDLLHYFVDHSDQAIDWLADLEIVLDNLTITGGMSKPRTHRPHDGSAVGGYLVKGLKANVDKREISVITQADVQEILLDQGQVGGVKVEIDDQVREIKSQAVIIASGGFGANAKLVEAARPELAGYVTTSGPGITGDGILMAQDLGAGTVDMDQIQVHPTVHQEEGILIGEAVRGEGAILVDGQGQRFTNELGTRDVVSQAITDLPDHKARLIFDQGVRDRAKAIEFYAAKGYVTEGDDLTELAEKIALPAEKLVQTVADYNQGIAEEKDEFGRTTGLHALDQAPYYAIEIAPGVHYTMGGLSIDQDGRVLKTDGSGYIPGLYACGEVVGGLHGSNRIGGNSIAEIIVFGRLAGQRAAEAVKDKA</sequence>
<dbReference type="SUPFAM" id="SSF56425">
    <property type="entry name" value="Succinate dehydrogenase/fumarate reductase flavoprotein, catalytic domain"/>
    <property type="match status" value="1"/>
</dbReference>
<dbReference type="Pfam" id="PF00890">
    <property type="entry name" value="FAD_binding_2"/>
    <property type="match status" value="1"/>
</dbReference>
<evidence type="ECO:0000256" key="2">
    <source>
        <dbReference type="ARBA" id="ARBA00022630"/>
    </source>
</evidence>
<evidence type="ECO:0000259" key="6">
    <source>
        <dbReference type="Pfam" id="PF00890"/>
    </source>
</evidence>
<feature type="domain" description="FAD-dependent oxidoreductase 2 FAD-binding" evidence="6">
    <location>
        <begin position="9"/>
        <end position="429"/>
    </location>
</feature>
<dbReference type="PRINTS" id="PR00411">
    <property type="entry name" value="PNDRDTASEI"/>
</dbReference>
<dbReference type="InterPro" id="IPR010960">
    <property type="entry name" value="Flavocytochrome_c"/>
</dbReference>
<comment type="cofactor">
    <cofactor evidence="1">
        <name>FAD</name>
        <dbReference type="ChEBI" id="CHEBI:57692"/>
    </cofactor>
</comment>
<dbReference type="GO" id="GO:0010181">
    <property type="term" value="F:FMN binding"/>
    <property type="evidence" value="ECO:0007669"/>
    <property type="project" value="InterPro"/>
</dbReference>
<keyword evidence="2 5" id="KW-0285">Flavoprotein</keyword>
<dbReference type="SUPFAM" id="SSF51905">
    <property type="entry name" value="FAD/NAD(P)-binding domain"/>
    <property type="match status" value="1"/>
</dbReference>
<reference evidence="8 9" key="1">
    <citation type="submission" date="2020-12" db="EMBL/GenBank/DDBJ databases">
        <title>FDA dAtabase for Regulatory Grade micrObial Sequences (FDA-ARGOS): Supporting development and validation of Infectious Disease Dx tests.</title>
        <authorList>
            <person name="Sproer C."/>
            <person name="Gronow S."/>
            <person name="Severitt S."/>
            <person name="Schroder I."/>
            <person name="Tallon L."/>
            <person name="Sadzewicz L."/>
            <person name="Zhao X."/>
            <person name="Boylan J."/>
            <person name="Ott S."/>
            <person name="Bowen H."/>
            <person name="Vavikolanu K."/>
            <person name="Mehta A."/>
            <person name="Aluvathingal J."/>
            <person name="Nadendla S."/>
            <person name="Lowell S."/>
            <person name="Myers T."/>
            <person name="Yan Y."/>
            <person name="Sichtig H."/>
        </authorList>
    </citation>
    <scope>NUCLEOTIDE SEQUENCE [LARGE SCALE GENOMIC DNA]</scope>
    <source>
        <strain evidence="8 9">FDAARGOS_911</strain>
    </source>
</reference>
<name>A0A109RF61_9LACT</name>
<dbReference type="Gene3D" id="3.50.50.60">
    <property type="entry name" value="FAD/NAD(P)-binding domain"/>
    <property type="match status" value="1"/>
</dbReference>
<dbReference type="InterPro" id="IPR027477">
    <property type="entry name" value="Succ_DH/fumarate_Rdtase_cat_sf"/>
</dbReference>
<dbReference type="Gene3D" id="3.90.700.10">
    <property type="entry name" value="Succinate dehydrogenase/fumarate reductase flavoprotein, catalytic domain"/>
    <property type="match status" value="1"/>
</dbReference>
<dbReference type="RefSeq" id="WP_060778923.1">
    <property type="nucleotide sequence ID" value="NZ_CAJHLF010000004.1"/>
</dbReference>
<evidence type="ECO:0000256" key="3">
    <source>
        <dbReference type="ARBA" id="ARBA00022827"/>
    </source>
</evidence>
<proteinExistence type="inferred from homology"/>
<keyword evidence="10" id="KW-1185">Reference proteome</keyword>
<dbReference type="KEGG" id="aun:AWM73_08370"/>
<gene>
    <name evidence="8" type="ORF">I6G68_01640</name>
    <name evidence="7" type="ORF">ODY43_03220</name>
</gene>
<evidence type="ECO:0000256" key="4">
    <source>
        <dbReference type="ARBA" id="ARBA00023002"/>
    </source>
</evidence>
<dbReference type="OrthoDB" id="9806724at2"/>
<reference evidence="7" key="2">
    <citation type="submission" date="2022-09" db="EMBL/GenBank/DDBJ databases">
        <title>Aerococcus urinae taxonomy study.</title>
        <authorList>
            <person name="Christensen J."/>
            <person name="Senneby E."/>
        </authorList>
    </citation>
    <scope>NUCLEOTIDE SEQUENCE</scope>
    <source>
        <strain evidence="7">NLD-066-U95</strain>
    </source>
</reference>
<accession>A0A109RF61</accession>
<dbReference type="InterPro" id="IPR003953">
    <property type="entry name" value="FAD-dep_OxRdtase_2_FAD-bd"/>
</dbReference>
<evidence type="ECO:0000256" key="5">
    <source>
        <dbReference type="RuleBase" id="RU366062"/>
    </source>
</evidence>
<dbReference type="GeneID" id="35767618"/>
<dbReference type="PANTHER" id="PTHR43400">
    <property type="entry name" value="FUMARATE REDUCTASE"/>
    <property type="match status" value="1"/>
</dbReference>
<keyword evidence="4 5" id="KW-0560">Oxidoreductase</keyword>
<dbReference type="NCBIfam" id="TIGR01813">
    <property type="entry name" value="flavo_cyto_c"/>
    <property type="match status" value="1"/>
</dbReference>
<dbReference type="EMBL" id="JAOTML010000002">
    <property type="protein sequence ID" value="MCY3052991.1"/>
    <property type="molecule type" value="Genomic_DNA"/>
</dbReference>
<protein>
    <submittedName>
        <fullName evidence="8">Flavocytochrome c</fullName>
    </submittedName>
</protein>
<evidence type="ECO:0000313" key="7">
    <source>
        <dbReference type="EMBL" id="MCY3052991.1"/>
    </source>
</evidence>
<dbReference type="AlphaFoldDB" id="A0A109RF61"/>
<dbReference type="Proteomes" id="UP000594771">
    <property type="component" value="Chromosome"/>
</dbReference>
<evidence type="ECO:0000313" key="8">
    <source>
        <dbReference type="EMBL" id="QPS01802.1"/>
    </source>
</evidence>
<evidence type="ECO:0000313" key="9">
    <source>
        <dbReference type="Proteomes" id="UP000594771"/>
    </source>
</evidence>
<dbReference type="PRINTS" id="PR00368">
    <property type="entry name" value="FADPNR"/>
</dbReference>
<dbReference type="InterPro" id="IPR050315">
    <property type="entry name" value="FAD-oxidoreductase_2"/>
</dbReference>
<evidence type="ECO:0000256" key="1">
    <source>
        <dbReference type="ARBA" id="ARBA00001974"/>
    </source>
</evidence>
<dbReference type="EMBL" id="CP065662">
    <property type="protein sequence ID" value="QPS01802.1"/>
    <property type="molecule type" value="Genomic_DNA"/>
</dbReference>
<dbReference type="FunFam" id="3.90.700.10:FF:000007">
    <property type="entry name" value="NADH-dependent fumarate reductase"/>
    <property type="match status" value="1"/>
</dbReference>
<comment type="similarity">
    <text evidence="5">Belongs to the FAD-dependent oxidoreductase 2 family. FRD/SDH subfamily.</text>
</comment>
<dbReference type="GO" id="GO:0033765">
    <property type="term" value="F:steroid dehydrogenase activity, acting on the CH-CH group of donors"/>
    <property type="evidence" value="ECO:0007669"/>
    <property type="project" value="UniProtKB-ARBA"/>
</dbReference>